<dbReference type="AlphaFoldDB" id="A0A0W0FIH8"/>
<dbReference type="Proteomes" id="UP000054988">
    <property type="component" value="Unassembled WGS sequence"/>
</dbReference>
<protein>
    <submittedName>
        <fullName evidence="1">Uncharacterized protein</fullName>
    </submittedName>
</protein>
<sequence>MVSMAQFLNAVNVMNRVTIHRTAETTSVQSAEDTVLTISLRIAHNFDKVNRFLSWTLPEFIHLLMAMRTTTVMLPLSVTSLTNPISTEVVLNGYSDDADVIFTQLDGIEFVLQAGDQEEITVQTMDGETHTFTSTINNSEEFFLMLGCQTFSLKDFIPFVEKRDKVFAVKSEAVLPTIWCIKTDEQGGKASQIRKASIGLFMFPMLQTTDSMPDTK</sequence>
<comment type="caution">
    <text evidence="1">The sequence shown here is derived from an EMBL/GenBank/DDBJ whole genome shotgun (WGS) entry which is preliminary data.</text>
</comment>
<organism evidence="1 2">
    <name type="scientific">Moniliophthora roreri</name>
    <name type="common">Frosty pod rot fungus</name>
    <name type="synonym">Monilia roreri</name>
    <dbReference type="NCBI Taxonomy" id="221103"/>
    <lineage>
        <taxon>Eukaryota</taxon>
        <taxon>Fungi</taxon>
        <taxon>Dikarya</taxon>
        <taxon>Basidiomycota</taxon>
        <taxon>Agaricomycotina</taxon>
        <taxon>Agaricomycetes</taxon>
        <taxon>Agaricomycetidae</taxon>
        <taxon>Agaricales</taxon>
        <taxon>Marasmiineae</taxon>
        <taxon>Marasmiaceae</taxon>
        <taxon>Moniliophthora</taxon>
    </lineage>
</organism>
<evidence type="ECO:0000313" key="2">
    <source>
        <dbReference type="Proteomes" id="UP000054988"/>
    </source>
</evidence>
<accession>A0A0W0FIH8</accession>
<reference evidence="1 2" key="1">
    <citation type="submission" date="2015-12" db="EMBL/GenBank/DDBJ databases">
        <title>Draft genome sequence of Moniliophthora roreri, the causal agent of frosty pod rot of cacao.</title>
        <authorList>
            <person name="Aime M.C."/>
            <person name="Diaz-Valderrama J.R."/>
            <person name="Kijpornyongpan T."/>
            <person name="Phillips-Mora W."/>
        </authorList>
    </citation>
    <scope>NUCLEOTIDE SEQUENCE [LARGE SCALE GENOMIC DNA]</scope>
    <source>
        <strain evidence="1 2">MCA 2952</strain>
    </source>
</reference>
<gene>
    <name evidence="1" type="ORF">WG66_11296</name>
</gene>
<name>A0A0W0FIH8_MONRR</name>
<proteinExistence type="predicted"/>
<dbReference type="EMBL" id="LATX01001922">
    <property type="protein sequence ID" value="KTB36135.1"/>
    <property type="molecule type" value="Genomic_DNA"/>
</dbReference>
<evidence type="ECO:0000313" key="1">
    <source>
        <dbReference type="EMBL" id="KTB36135.1"/>
    </source>
</evidence>